<dbReference type="GO" id="GO:0005783">
    <property type="term" value="C:endoplasmic reticulum"/>
    <property type="evidence" value="ECO:0007669"/>
    <property type="project" value="TreeGrafter"/>
</dbReference>
<dbReference type="SUPFAM" id="SSF48452">
    <property type="entry name" value="TPR-like"/>
    <property type="match status" value="1"/>
</dbReference>
<keyword evidence="3" id="KW-0472">Membrane</keyword>
<dbReference type="SMART" id="SM00028">
    <property type="entry name" value="TPR"/>
    <property type="match status" value="6"/>
</dbReference>
<evidence type="ECO:0000256" key="2">
    <source>
        <dbReference type="SAM" id="MobiDB-lite"/>
    </source>
</evidence>
<dbReference type="EMBL" id="SCEB01005857">
    <property type="protein sequence ID" value="RXM92675.1"/>
    <property type="molecule type" value="Genomic_DNA"/>
</dbReference>
<dbReference type="Pfam" id="PF13432">
    <property type="entry name" value="TPR_16"/>
    <property type="match status" value="1"/>
</dbReference>
<keyword evidence="1" id="KW-0802">TPR repeat</keyword>
<dbReference type="FunFam" id="1.25.40.10:FF:000239">
    <property type="entry name" value="Transmembrane and TPR repeat-containing protein 3"/>
    <property type="match status" value="1"/>
</dbReference>
<keyword evidence="4" id="KW-1185">Reference proteome</keyword>
<reference evidence="3 4" key="1">
    <citation type="submission" date="2019-01" db="EMBL/GenBank/DDBJ databases">
        <title>Draft Genome and Complete Hox-Cluster Characterization of the Sterlet Sturgeon (Acipenser ruthenus).</title>
        <authorList>
            <person name="Wei Q."/>
        </authorList>
    </citation>
    <scope>NUCLEOTIDE SEQUENCE [LARGE SCALE GENOMIC DNA]</scope>
    <source>
        <strain evidence="3">WHYD16114868_AA</strain>
        <tissue evidence="3">Blood</tissue>
    </source>
</reference>
<feature type="region of interest" description="Disordered" evidence="2">
    <location>
        <begin position="289"/>
        <end position="334"/>
    </location>
</feature>
<dbReference type="InterPro" id="IPR019734">
    <property type="entry name" value="TPR_rpt"/>
</dbReference>
<keyword evidence="3" id="KW-0812">Transmembrane</keyword>
<feature type="compositionally biased region" description="Basic and acidic residues" evidence="2">
    <location>
        <begin position="303"/>
        <end position="319"/>
    </location>
</feature>
<dbReference type="Proteomes" id="UP000289886">
    <property type="component" value="Unassembled WGS sequence"/>
</dbReference>
<evidence type="ECO:0000313" key="4">
    <source>
        <dbReference type="Proteomes" id="UP000289886"/>
    </source>
</evidence>
<dbReference type="Gene3D" id="1.25.40.10">
    <property type="entry name" value="Tetratricopeptide repeat domain"/>
    <property type="match status" value="2"/>
</dbReference>
<accession>A0A444UWY0</accession>
<gene>
    <name evidence="3" type="ORF">EOD39_19884</name>
</gene>
<evidence type="ECO:0000256" key="1">
    <source>
        <dbReference type="PROSITE-ProRule" id="PRU00339"/>
    </source>
</evidence>
<proteinExistence type="predicted"/>
<dbReference type="PROSITE" id="PS50005">
    <property type="entry name" value="TPR"/>
    <property type="match status" value="1"/>
</dbReference>
<name>A0A444UWY0_ACIRT</name>
<dbReference type="Pfam" id="PF00515">
    <property type="entry name" value="TPR_1"/>
    <property type="match status" value="1"/>
</dbReference>
<dbReference type="GO" id="GO:0035269">
    <property type="term" value="P:protein O-linked glycosylation via mannose"/>
    <property type="evidence" value="ECO:0007669"/>
    <property type="project" value="TreeGrafter"/>
</dbReference>
<dbReference type="PANTHER" id="PTHR44395">
    <property type="match status" value="1"/>
</dbReference>
<feature type="repeat" description="TPR" evidence="1">
    <location>
        <begin position="61"/>
        <end position="94"/>
    </location>
</feature>
<dbReference type="InterPro" id="IPR011990">
    <property type="entry name" value="TPR-like_helical_dom_sf"/>
</dbReference>
<evidence type="ECO:0000313" key="3">
    <source>
        <dbReference type="EMBL" id="RXM92675.1"/>
    </source>
</evidence>
<dbReference type="PANTHER" id="PTHR44395:SF1">
    <property type="entry name" value="PROTEIN O-MANNOSYL-TRANSFERASE TMTC3"/>
    <property type="match status" value="1"/>
</dbReference>
<dbReference type="Pfam" id="PF13181">
    <property type="entry name" value="TPR_8"/>
    <property type="match status" value="2"/>
</dbReference>
<sequence length="334" mass="37785">MARRKYNLVSLLHPTITSGTIPNHVIAAGKRRIGELLLKMKKPLEARDAYLRALELDRTNADLWYNLAIVNIEMKELSEALKNFNQALELNTKHKLALFNSALLMQESGDARLRPEAKQRFLIYVEQDPDDANGYFNLGMLAMDDNKNEEAERWMKKAIKMQLGFRSALFNLALLYSQTGRELDALPVLNELLVYYPEHVKGLILKGDILMNHKKDTEGAKECFERILQMDPNNVQGKHNLCVVYFEERDLLKAERCLVETLALAPHEEYIHRHLSIVRGKIAALSAAGQQVSPADGASSPAVEEKKTPLEKGKNDKNTQKASPAKKPSQSKEQ</sequence>
<organism evidence="3 4">
    <name type="scientific">Acipenser ruthenus</name>
    <name type="common">Sterlet sturgeon</name>
    <dbReference type="NCBI Taxonomy" id="7906"/>
    <lineage>
        <taxon>Eukaryota</taxon>
        <taxon>Metazoa</taxon>
        <taxon>Chordata</taxon>
        <taxon>Craniata</taxon>
        <taxon>Vertebrata</taxon>
        <taxon>Euteleostomi</taxon>
        <taxon>Actinopterygii</taxon>
        <taxon>Chondrostei</taxon>
        <taxon>Acipenseriformes</taxon>
        <taxon>Acipenseridae</taxon>
        <taxon>Acipenser</taxon>
    </lineage>
</organism>
<comment type="caution">
    <text evidence="3">The sequence shown here is derived from an EMBL/GenBank/DDBJ whole genome shotgun (WGS) entry which is preliminary data.</text>
</comment>
<dbReference type="GO" id="GO:0000030">
    <property type="term" value="F:mannosyltransferase activity"/>
    <property type="evidence" value="ECO:0007669"/>
    <property type="project" value="TreeGrafter"/>
</dbReference>
<dbReference type="AlphaFoldDB" id="A0A444UWY0"/>
<dbReference type="PROSITE" id="PS50293">
    <property type="entry name" value="TPR_REGION"/>
    <property type="match status" value="1"/>
</dbReference>
<protein>
    <submittedName>
        <fullName evidence="3">Transmembrane and TPR repeat-containing protein 3</fullName>
    </submittedName>
</protein>